<evidence type="ECO:0000313" key="2">
    <source>
        <dbReference type="EMBL" id="UPW00431.1"/>
    </source>
</evidence>
<evidence type="ECO:0000313" key="3">
    <source>
        <dbReference type="Proteomes" id="UP000830434"/>
    </source>
</evidence>
<dbReference type="PANTHER" id="PTHR42200">
    <property type="entry name" value="ARCHAEAL FLAGELLA-RELATED PROTEIN F-RELATED"/>
    <property type="match status" value="1"/>
</dbReference>
<dbReference type="AlphaFoldDB" id="A0A8U0IIE0"/>
<dbReference type="GeneID" id="72191839"/>
<keyword evidence="1" id="KW-0472">Membrane</keyword>
<keyword evidence="3" id="KW-1185">Reference proteome</keyword>
<keyword evidence="1" id="KW-1133">Transmembrane helix</keyword>
<keyword evidence="1" id="KW-0812">Transmembrane</keyword>
<protein>
    <submittedName>
        <fullName evidence="2">Fla cluster protein FlaF</fullName>
    </submittedName>
</protein>
<accession>A0A8U0IIE0</accession>
<gene>
    <name evidence="2" type="ORF">M0R88_18250</name>
</gene>
<reference evidence="2" key="1">
    <citation type="submission" date="2022-04" db="EMBL/GenBank/DDBJ databases">
        <title>Diverse halophilic archaea isolated from saline environments.</title>
        <authorList>
            <person name="Cui H.-L."/>
        </authorList>
    </citation>
    <scope>NUCLEOTIDE SEQUENCE</scope>
    <source>
        <strain evidence="2">XZYJT40</strain>
    </source>
</reference>
<dbReference type="EMBL" id="CP096658">
    <property type="protein sequence ID" value="UPW00431.1"/>
    <property type="molecule type" value="Genomic_DNA"/>
</dbReference>
<dbReference type="PANTHER" id="PTHR42200:SF2">
    <property type="entry name" value="ARCHAEAL FLAGELLA-RELATED PROTEIN F"/>
    <property type="match status" value="1"/>
</dbReference>
<dbReference type="GO" id="GO:0097588">
    <property type="term" value="P:archaeal or bacterial-type flagellum-dependent cell motility"/>
    <property type="evidence" value="ECO:0007669"/>
    <property type="project" value="InterPro"/>
</dbReference>
<proteinExistence type="predicted"/>
<dbReference type="KEGG" id="haxz:M0R88_18250"/>
<dbReference type="RefSeq" id="WP_248654842.1">
    <property type="nucleotide sequence ID" value="NZ_CP096658.1"/>
</dbReference>
<dbReference type="Proteomes" id="UP000830434">
    <property type="component" value="Chromosome"/>
</dbReference>
<evidence type="ECO:0000256" key="1">
    <source>
        <dbReference type="SAM" id="Phobius"/>
    </source>
</evidence>
<organism evidence="2 3">
    <name type="scientific">Halorussus gelatinilyticus</name>
    <dbReference type="NCBI Taxonomy" id="2937524"/>
    <lineage>
        <taxon>Archaea</taxon>
        <taxon>Methanobacteriati</taxon>
        <taxon>Methanobacteriota</taxon>
        <taxon>Stenosarchaea group</taxon>
        <taxon>Halobacteria</taxon>
        <taxon>Halobacteriales</taxon>
        <taxon>Haladaptataceae</taxon>
        <taxon>Halorussus</taxon>
    </lineage>
</organism>
<name>A0A8U0IIE0_9EURY</name>
<sequence>MGFSVSGATVVIFLGLFISFGIAYSAANNGMERVNDAYEENTEDALARQNTAIAIGNASVANEGGDLYLNVTVNNTGSTTLSTDDTDILIDGNYTNHTSSRMETFEVVGSDETDIWLPGETFRFNVSVATRPDRVKVVTGPGVADSEVV</sequence>
<dbReference type="GO" id="GO:0005198">
    <property type="term" value="F:structural molecule activity"/>
    <property type="evidence" value="ECO:0007669"/>
    <property type="project" value="InterPro"/>
</dbReference>
<feature type="transmembrane region" description="Helical" evidence="1">
    <location>
        <begin position="6"/>
        <end position="27"/>
    </location>
</feature>
<dbReference type="InterPro" id="IPR002774">
    <property type="entry name" value="Flagellin_arc-type"/>
</dbReference>